<dbReference type="Pfam" id="PF04801">
    <property type="entry name" value="RPC5"/>
    <property type="match status" value="2"/>
</dbReference>
<evidence type="ECO:0000313" key="2">
    <source>
        <dbReference type="EMBL" id="PMD18985.1"/>
    </source>
</evidence>
<organism evidence="2 3">
    <name type="scientific">Hyaloscypha hepaticicola</name>
    <dbReference type="NCBI Taxonomy" id="2082293"/>
    <lineage>
        <taxon>Eukaryota</taxon>
        <taxon>Fungi</taxon>
        <taxon>Dikarya</taxon>
        <taxon>Ascomycota</taxon>
        <taxon>Pezizomycotina</taxon>
        <taxon>Leotiomycetes</taxon>
        <taxon>Helotiales</taxon>
        <taxon>Hyaloscyphaceae</taxon>
        <taxon>Hyaloscypha</taxon>
    </lineage>
</organism>
<keyword evidence="3" id="KW-1185">Reference proteome</keyword>
<dbReference type="GO" id="GO:0042797">
    <property type="term" value="P:tRNA transcription by RNA polymerase III"/>
    <property type="evidence" value="ECO:0007669"/>
    <property type="project" value="TreeGrafter"/>
</dbReference>
<dbReference type="GO" id="GO:0005666">
    <property type="term" value="C:RNA polymerase III complex"/>
    <property type="evidence" value="ECO:0007669"/>
    <property type="project" value="TreeGrafter"/>
</dbReference>
<evidence type="ECO:0008006" key="4">
    <source>
        <dbReference type="Google" id="ProtNLM"/>
    </source>
</evidence>
<feature type="compositionally biased region" description="Low complexity" evidence="1">
    <location>
        <begin position="339"/>
        <end position="357"/>
    </location>
</feature>
<protein>
    <recommendedName>
        <fullName evidence="4">DNA-directed RNA polymerase III subunit Rpc5</fullName>
    </recommendedName>
</protein>
<evidence type="ECO:0000256" key="1">
    <source>
        <dbReference type="SAM" id="MobiDB-lite"/>
    </source>
</evidence>
<accession>A0A2J6PY78</accession>
<dbReference type="AlphaFoldDB" id="A0A2J6PY78"/>
<dbReference type="OrthoDB" id="340681at2759"/>
<reference evidence="2 3" key="1">
    <citation type="submission" date="2016-05" db="EMBL/GenBank/DDBJ databases">
        <title>A degradative enzymes factory behind the ericoid mycorrhizal symbiosis.</title>
        <authorList>
            <consortium name="DOE Joint Genome Institute"/>
            <person name="Martino E."/>
            <person name="Morin E."/>
            <person name="Grelet G."/>
            <person name="Kuo A."/>
            <person name="Kohler A."/>
            <person name="Daghino S."/>
            <person name="Barry K."/>
            <person name="Choi C."/>
            <person name="Cichocki N."/>
            <person name="Clum A."/>
            <person name="Copeland A."/>
            <person name="Hainaut M."/>
            <person name="Haridas S."/>
            <person name="Labutti K."/>
            <person name="Lindquist E."/>
            <person name="Lipzen A."/>
            <person name="Khouja H.-R."/>
            <person name="Murat C."/>
            <person name="Ohm R."/>
            <person name="Olson A."/>
            <person name="Spatafora J."/>
            <person name="Veneault-Fourrey C."/>
            <person name="Henrissat B."/>
            <person name="Grigoriev I."/>
            <person name="Martin F."/>
            <person name="Perotto S."/>
        </authorList>
    </citation>
    <scope>NUCLEOTIDE SEQUENCE [LARGE SCALE GENOMIC DNA]</scope>
    <source>
        <strain evidence="2 3">UAMH 7357</strain>
    </source>
</reference>
<dbReference type="PANTHER" id="PTHR12069:SF0">
    <property type="entry name" value="DNA-DIRECTED RNA POLYMERASE III SUBUNIT RPC5"/>
    <property type="match status" value="1"/>
</dbReference>
<dbReference type="InterPro" id="IPR006886">
    <property type="entry name" value="RNA_pol_III_Rpc5"/>
</dbReference>
<dbReference type="PANTHER" id="PTHR12069">
    <property type="entry name" value="DNA-DIRECTED RNA POLYMERASES III 80 KDA POLYPEPTIDE RNA POLYMERASE III SUBUNIT 5"/>
    <property type="match status" value="1"/>
</dbReference>
<feature type="compositionally biased region" description="Basic residues" evidence="1">
    <location>
        <begin position="323"/>
        <end position="333"/>
    </location>
</feature>
<sequence>MGDIEMEKDPDSIKASYDVYIKPRISSDKEIYVLQFPNRDAKQHYSAANMSQPFKMRIKPNSGMVEIDVPMDALRNYDREKGIKWGEAMKKSNMSKNGGSHGMPGGFGIGGAQPSGRGRGRGQNIDEELNQQRILEDYENAVKREQVLVKQTLGGQCISNEDSTPQYMIGTFRKNSDQLHLTPVDNIVQMRPQFHHIDAHTEQERFGRVRDPAMATRVPEARAIHMTVKSNVDGEEETTDTMAERIAAAQSEAWKTQRYVDEDDVEAWVAYEKHLFVGAAAELENNEDLLANMPQLKSALDDAEYMDIISAPRDAAKLSRSKEVRKKRSKKGKGKENAAEGAESDSSSTFSDSGSDSGSDEDDAPL</sequence>
<evidence type="ECO:0000313" key="3">
    <source>
        <dbReference type="Proteomes" id="UP000235672"/>
    </source>
</evidence>
<feature type="region of interest" description="Disordered" evidence="1">
    <location>
        <begin position="315"/>
        <end position="366"/>
    </location>
</feature>
<dbReference type="Proteomes" id="UP000235672">
    <property type="component" value="Unassembled WGS sequence"/>
</dbReference>
<name>A0A2J6PY78_9HELO</name>
<dbReference type="STRING" id="1745343.A0A2J6PY78"/>
<gene>
    <name evidence="2" type="ORF">NA56DRAFT_629374</name>
</gene>
<dbReference type="EMBL" id="KZ613491">
    <property type="protein sequence ID" value="PMD18985.1"/>
    <property type="molecule type" value="Genomic_DNA"/>
</dbReference>
<proteinExistence type="predicted"/>